<feature type="region of interest" description="Disordered" evidence="6">
    <location>
        <begin position="1"/>
        <end position="30"/>
    </location>
</feature>
<dbReference type="InterPro" id="IPR011989">
    <property type="entry name" value="ARM-like"/>
</dbReference>
<accession>A0AAJ8LJG4</accession>
<gene>
    <name evidence="10" type="ORF">CI109_103510</name>
</gene>
<dbReference type="Gene3D" id="1.25.10.10">
    <property type="entry name" value="Leucine-rich Repeat Variant"/>
    <property type="match status" value="2"/>
</dbReference>
<evidence type="ECO:0000313" key="11">
    <source>
        <dbReference type="Proteomes" id="UP000322225"/>
    </source>
</evidence>
<dbReference type="InterPro" id="IPR048971">
    <property type="entry name" value="Apc1_3rd"/>
</dbReference>
<dbReference type="RefSeq" id="XP_065823377.1">
    <property type="nucleotide sequence ID" value="XM_065967305.1"/>
</dbReference>
<dbReference type="GeneID" id="43589885"/>
<protein>
    <recommendedName>
        <fullName evidence="12">Anaphase-promoting complex subunit 1</fullName>
    </recommendedName>
</protein>
<dbReference type="GO" id="GO:0005680">
    <property type="term" value="C:anaphase-promoting complex"/>
    <property type="evidence" value="ECO:0007669"/>
    <property type="project" value="InterPro"/>
</dbReference>
<dbReference type="Pfam" id="PF12859">
    <property type="entry name" value="ANAPC1"/>
    <property type="match status" value="1"/>
</dbReference>
<feature type="compositionally biased region" description="Pro residues" evidence="6">
    <location>
        <begin position="360"/>
        <end position="371"/>
    </location>
</feature>
<keyword evidence="3" id="KW-0677">Repeat</keyword>
<dbReference type="InterPro" id="IPR024990">
    <property type="entry name" value="Apc1"/>
</dbReference>
<evidence type="ECO:0000256" key="5">
    <source>
        <dbReference type="ARBA" id="ARBA00023306"/>
    </source>
</evidence>
<feature type="compositionally biased region" description="Basic and acidic residues" evidence="6">
    <location>
        <begin position="386"/>
        <end position="401"/>
    </location>
</feature>
<dbReference type="EMBL" id="CP144056">
    <property type="protein sequence ID" value="WWD19052.1"/>
    <property type="molecule type" value="Genomic_DNA"/>
</dbReference>
<dbReference type="PANTHER" id="PTHR12827">
    <property type="entry name" value="MEIOTIC CHECKPOINT REGULATOR TSG24 FAMILY MEMBER"/>
    <property type="match status" value="1"/>
</dbReference>
<name>A0AAJ8LJG4_9TREE</name>
<evidence type="ECO:0000259" key="8">
    <source>
        <dbReference type="Pfam" id="PF18122"/>
    </source>
</evidence>
<feature type="compositionally biased region" description="Basic and acidic residues" evidence="6">
    <location>
        <begin position="114"/>
        <end position="127"/>
    </location>
</feature>
<feature type="region of interest" description="Disordered" evidence="6">
    <location>
        <begin position="357"/>
        <end position="404"/>
    </location>
</feature>
<organism evidence="10 11">
    <name type="scientific">Kwoniella shandongensis</name>
    <dbReference type="NCBI Taxonomy" id="1734106"/>
    <lineage>
        <taxon>Eukaryota</taxon>
        <taxon>Fungi</taxon>
        <taxon>Dikarya</taxon>
        <taxon>Basidiomycota</taxon>
        <taxon>Agaricomycotina</taxon>
        <taxon>Tremellomycetes</taxon>
        <taxon>Tremellales</taxon>
        <taxon>Cryptococcaceae</taxon>
        <taxon>Kwoniella</taxon>
    </lineage>
</organism>
<keyword evidence="2" id="KW-0132">Cell division</keyword>
<evidence type="ECO:0000259" key="7">
    <source>
        <dbReference type="Pfam" id="PF12859"/>
    </source>
</evidence>
<reference evidence="10" key="2">
    <citation type="submission" date="2024-01" db="EMBL/GenBank/DDBJ databases">
        <title>Comparative genomics of Cryptococcus and Kwoniella reveals pathogenesis evolution and contrasting modes of karyotype evolution via chromosome fusion or intercentromeric recombination.</title>
        <authorList>
            <person name="Coelho M.A."/>
            <person name="David-Palma M."/>
            <person name="Shea T."/>
            <person name="Bowers K."/>
            <person name="McGinley-Smith S."/>
            <person name="Mohammad A.W."/>
            <person name="Gnirke A."/>
            <person name="Yurkov A.M."/>
            <person name="Nowrousian M."/>
            <person name="Sun S."/>
            <person name="Cuomo C.A."/>
            <person name="Heitman J."/>
        </authorList>
    </citation>
    <scope>NUCLEOTIDE SEQUENCE</scope>
    <source>
        <strain evidence="10">CBS 12478</strain>
    </source>
</reference>
<feature type="domain" description="Anaphase-promoting complex subunit 1 N-terminal" evidence="7">
    <location>
        <begin position="58"/>
        <end position="746"/>
    </location>
</feature>
<evidence type="ECO:0000256" key="3">
    <source>
        <dbReference type="ARBA" id="ARBA00022737"/>
    </source>
</evidence>
<proteinExistence type="inferred from homology"/>
<feature type="region of interest" description="Disordered" evidence="6">
    <location>
        <begin position="111"/>
        <end position="160"/>
    </location>
</feature>
<keyword evidence="5" id="KW-0131">Cell cycle</keyword>
<keyword evidence="4" id="KW-0498">Mitosis</keyword>
<evidence type="ECO:0000256" key="6">
    <source>
        <dbReference type="SAM" id="MobiDB-lite"/>
    </source>
</evidence>
<dbReference type="PANTHER" id="PTHR12827:SF3">
    <property type="entry name" value="ANAPHASE-PROMOTING COMPLEX SUBUNIT 1"/>
    <property type="match status" value="1"/>
</dbReference>
<dbReference type="GO" id="GO:0051301">
    <property type="term" value="P:cell division"/>
    <property type="evidence" value="ECO:0007669"/>
    <property type="project" value="UniProtKB-KW"/>
</dbReference>
<dbReference type="Pfam" id="PF18122">
    <property type="entry name" value="APC1_C"/>
    <property type="match status" value="1"/>
</dbReference>
<keyword evidence="11" id="KW-1185">Reference proteome</keyword>
<evidence type="ECO:0000256" key="2">
    <source>
        <dbReference type="ARBA" id="ARBA00022618"/>
    </source>
</evidence>
<feature type="domain" description="Anaphase-promoting complex subunit 1 beta-sandwich" evidence="9">
    <location>
        <begin position="1644"/>
        <end position="1729"/>
    </location>
</feature>
<dbReference type="InterPro" id="IPR041221">
    <property type="entry name" value="APC1_C"/>
</dbReference>
<dbReference type="GO" id="GO:0007091">
    <property type="term" value="P:metaphase/anaphase transition of mitotic cell cycle"/>
    <property type="evidence" value="ECO:0007669"/>
    <property type="project" value="TreeGrafter"/>
</dbReference>
<dbReference type="GO" id="GO:0031145">
    <property type="term" value="P:anaphase-promoting complex-dependent catabolic process"/>
    <property type="evidence" value="ECO:0007669"/>
    <property type="project" value="TreeGrafter"/>
</dbReference>
<feature type="region of interest" description="Disordered" evidence="6">
    <location>
        <begin position="423"/>
        <end position="447"/>
    </location>
</feature>
<reference evidence="10" key="1">
    <citation type="submission" date="2017-08" db="EMBL/GenBank/DDBJ databases">
        <authorList>
            <person name="Cuomo C."/>
            <person name="Billmyre B."/>
            <person name="Heitman J."/>
        </authorList>
    </citation>
    <scope>NUCLEOTIDE SEQUENCE</scope>
    <source>
        <strain evidence="10">CBS 12478</strain>
    </source>
</reference>
<evidence type="ECO:0000256" key="1">
    <source>
        <dbReference type="ARBA" id="ARBA00010547"/>
    </source>
</evidence>
<feature type="region of interest" description="Disordered" evidence="6">
    <location>
        <begin position="38"/>
        <end position="57"/>
    </location>
</feature>
<comment type="similarity">
    <text evidence="1">Belongs to the APC1 family.</text>
</comment>
<evidence type="ECO:0000256" key="4">
    <source>
        <dbReference type="ARBA" id="ARBA00022776"/>
    </source>
</evidence>
<sequence length="2033" mass="223773">MLHATVLGSSSSPGQLLLSRNDAGPSREPIDNLASFFQQQRQSEDRPLGRTLDTLNSEDGEYKEEELVWYERTVVWSKGSEVFRRYTFEQEGEDVACAAFVWFKRGGDGGDQAKAGRESKQKGKESEGVIQPTETFGPFHTSQTERWGAPRTSSSSSRTSSSARLERSLVVFLQTRAHVYYSSGEDITVHLPFVIDGAWPLPIGGVLVQRALEKRELRRFGKEKRKSGSGSVLKGMMDQTSMTILDDLMDLEDESAPSLPRLYALENPFDELKMVVEGRVEDGHDHHPGRLTSQTNPIGAQTTILHMTRHPYPFVLAYDRQAGEVIFYRRTQLPVVPDQPPPPLDPRTMRPEEILRPLDLPAPQPPAPRLPRPSLHRNTSSFGPTTDRRLSGAADPMDRTQRRAPRISRGLAQEIPVPTDELQAALEPTPAVPPPTTTKRRSRGLSSISAAATVASSAEGNRRASLAASSFMLQDMHDPHGKMALHVAAEKDLRETTMMMGLERDEIGTRSDVVFDRIFAWKPLTPVEPEHISVFISDNLAPSTVTINIHTRNPRYPAQLYSFHAQQRTSPYTHYVLSPSPATECLSAIPITSSRTNIFDTLVLLRNGSTQLITSGGRKIPLQIPPRTVDGHDDMTHKLALNLRMAVEDQRVSRRGTGFPKNRMTGLIDHAGSRFTAVYEDGESIRLSADLRIRHTLTNQAIEALSYVLPPQHFFHLKTEVLAAIQRLPSCQRSDGPVVWKAFANVVRGMLQIDVESPPSEHLDVLLHDAQSSSDPIIRRLAARVHRNRNATVGGSAVTAAQLVFGETLRPSDAAPVMLALHLVAQDCRLSATRRRELGGLVKLVSDIAATMGRVDWVDYWARLLPSEVSNLVPRFGSTFDTSILDRYDSPPDILVYLARRLITPTKLFPSPQTLLQQNHLTELGLCTPCRQTELICEVYERLGLSGHPIGSQNRALSLASRASVTIQYMVSSDLDVGWLADLPHGVSLPILEMMRVCQYAPDRNWSADVFASIGRTDLAAQSCAENIVSKDDPLLELGPGRTPTVGELMKSAESGAAGNAKSSQPALPHVRFGSDRRLQEVERIMQTTRIRTITIQEPKGATEQDIVRYQQTVVNTIANRTLSIPVGQGMFEFGTRSTNITDVWEIPLIELSAKISPGTTVLKAEIVSDSAEWPCFHNGVAAGLSISPDCDGIDSSWIVFNRPQVLNSEHGGFLLGLGLSGHLRSLMTYHAFPLMEPRHDFTSVGLLLGLACSYAGSGDLLITKVLSLHTHALLPLGSMELNASPIIQSSALVGLGLVYVGSRNLRMAEVALNEVGRKEMPNVDGFADYQESYSFSAAMAFGLIMLGRGGKTTSEVDRRLLSQLRRCILGDVPIHETSKARSATTGIDSNLTGPGATMAIGFMYLKSSRRDVADMLEVPQTTFDLDQVRPELLLLRTFARALIMWDEITPTMGWIEDQLPSFIRSAQKGHKRTAGMELATELAYLNIVSGACWAIGLKYAGTATELAHSNLMTFYGVLSKAAAGQSMTYEGRIRRTAARQGLNVVTIALACVMSGTGELGVLRRLRVSHGQEGAGVTYGSHMAMHMALGMLFLGRGHYTLGNSNLAIAAMSIAFFPRFLQNPADNKAYPQAFRHLWALAVEPRCLTARDVDTLETVYLPVKLKIREHASPSAPIRQQSLISPTMIASFDKIVSIEVDSPRYWPITYDLLNNPRDKAALVKTRTIYVKRKAGFLNYNSDPKGNRSIFVRAGSMTGIDLHYDLISPAAPPGVNGEEVVGLVEAHSGDTGLIRLAKLATQLSTSATTINPEEINTDTFIRTVLLECLSLDKPGLLSVYMGIYSAFRQLRQQRGRAEQTLDDIAQVGFIKTFYSTIYEKGFISLAGGGEKRWALVRPSFISSVYRALLSPSSSAPAASSEKELVRQYLEEGVRAWITRQDGSEAGTVELARWITKNNVPGLPLLVALRDRVRTSILSGMEGDEVIEMRVRDTADKYWRATIKGYDEADDQGQGEEEIGGGGWKLDSVKEAVDVWRG</sequence>
<feature type="domain" description="Anaphase-promoting complex subunit 1 C-terminal" evidence="8">
    <location>
        <begin position="1779"/>
        <end position="1956"/>
    </location>
</feature>
<dbReference type="KEGG" id="ksn:43589885"/>
<dbReference type="GO" id="GO:0060090">
    <property type="term" value="F:molecular adaptor activity"/>
    <property type="evidence" value="ECO:0007669"/>
    <property type="project" value="TreeGrafter"/>
</dbReference>
<dbReference type="GO" id="GO:0070979">
    <property type="term" value="P:protein K11-linked ubiquitination"/>
    <property type="evidence" value="ECO:0007669"/>
    <property type="project" value="TreeGrafter"/>
</dbReference>
<evidence type="ECO:0000259" key="9">
    <source>
        <dbReference type="Pfam" id="PF21282"/>
    </source>
</evidence>
<evidence type="ECO:0008006" key="12">
    <source>
        <dbReference type="Google" id="ProtNLM"/>
    </source>
</evidence>
<dbReference type="InterPro" id="IPR049255">
    <property type="entry name" value="Apc1_N"/>
</dbReference>
<dbReference type="Proteomes" id="UP000322225">
    <property type="component" value="Chromosome 6"/>
</dbReference>
<feature type="compositionally biased region" description="Low complexity" evidence="6">
    <location>
        <begin position="7"/>
        <end position="19"/>
    </location>
</feature>
<dbReference type="Pfam" id="PF21282">
    <property type="entry name" value="APC1_3rd"/>
    <property type="match status" value="1"/>
</dbReference>
<evidence type="ECO:0000313" key="10">
    <source>
        <dbReference type="EMBL" id="WWD19052.1"/>
    </source>
</evidence>
<feature type="compositionally biased region" description="Low complexity" evidence="6">
    <location>
        <begin position="151"/>
        <end position="160"/>
    </location>
</feature>